<evidence type="ECO:0000256" key="1">
    <source>
        <dbReference type="SAM" id="MobiDB-lite"/>
    </source>
</evidence>
<organism evidence="2 3">
    <name type="scientific">Chromobacterium fluminis</name>
    <dbReference type="NCBI Taxonomy" id="3044269"/>
    <lineage>
        <taxon>Bacteria</taxon>
        <taxon>Pseudomonadati</taxon>
        <taxon>Pseudomonadota</taxon>
        <taxon>Betaproteobacteria</taxon>
        <taxon>Neisseriales</taxon>
        <taxon>Chromobacteriaceae</taxon>
        <taxon>Chromobacterium</taxon>
    </lineage>
</organism>
<dbReference type="Proteomes" id="UP001515641">
    <property type="component" value="Unassembled WGS sequence"/>
</dbReference>
<feature type="region of interest" description="Disordered" evidence="1">
    <location>
        <begin position="37"/>
        <end position="73"/>
    </location>
</feature>
<evidence type="ECO:0000313" key="3">
    <source>
        <dbReference type="Proteomes" id="UP001515641"/>
    </source>
</evidence>
<sequence>MVEQASLSNASAEIIAYRRSPYRVLLTQAVTALRTRGLNARPPGWRWKPARRPAPTKNPCAPPDNLRKSPLSV</sequence>
<gene>
    <name evidence="2" type="ORF">HA052_17575</name>
</gene>
<accession>A0ABX0LBT5</accession>
<protein>
    <submittedName>
        <fullName evidence="2">Uncharacterized protein</fullName>
    </submittedName>
</protein>
<evidence type="ECO:0000313" key="2">
    <source>
        <dbReference type="EMBL" id="NHR07002.1"/>
    </source>
</evidence>
<comment type="caution">
    <text evidence="2">The sequence shown here is derived from an EMBL/GenBank/DDBJ whole genome shotgun (WGS) entry which is preliminary data.</text>
</comment>
<keyword evidence="3" id="KW-1185">Reference proteome</keyword>
<dbReference type="RefSeq" id="WP_166452877.1">
    <property type="nucleotide sequence ID" value="NZ_JAAOMA010000027.1"/>
</dbReference>
<name>A0ABX0LBT5_9NEIS</name>
<reference evidence="2 3" key="1">
    <citation type="submission" date="2020-03" db="EMBL/GenBank/DDBJ databases">
        <title>Draft genome sequence of environmentally isolated cultures.</title>
        <authorList>
            <person name="Wilson H.S."/>
            <person name="De Leon M.E."/>
        </authorList>
    </citation>
    <scope>NUCLEOTIDE SEQUENCE [LARGE SCALE GENOMIC DNA]</scope>
    <source>
        <strain evidence="2 3">HSC-31F16</strain>
    </source>
</reference>
<dbReference type="EMBL" id="JAAOMA010000027">
    <property type="protein sequence ID" value="NHR07002.1"/>
    <property type="molecule type" value="Genomic_DNA"/>
</dbReference>
<proteinExistence type="predicted"/>